<feature type="region of interest" description="Disordered" evidence="1">
    <location>
        <begin position="971"/>
        <end position="999"/>
    </location>
</feature>
<feature type="compositionally biased region" description="Low complexity" evidence="1">
    <location>
        <begin position="1133"/>
        <end position="1146"/>
    </location>
</feature>
<accession>A0AA97PI43</accession>
<feature type="compositionally biased region" description="Basic and acidic residues" evidence="1">
    <location>
        <begin position="328"/>
        <end position="369"/>
    </location>
</feature>
<evidence type="ECO:0000313" key="2">
    <source>
        <dbReference type="EMBL" id="ELQ35491.1"/>
    </source>
</evidence>
<evidence type="ECO:0000256" key="1">
    <source>
        <dbReference type="SAM" id="MobiDB-lite"/>
    </source>
</evidence>
<feature type="region of interest" description="Disordered" evidence="1">
    <location>
        <begin position="545"/>
        <end position="565"/>
    </location>
</feature>
<proteinExistence type="predicted"/>
<feature type="region of interest" description="Disordered" evidence="1">
    <location>
        <begin position="67"/>
        <end position="89"/>
    </location>
</feature>
<feature type="compositionally biased region" description="Basic and acidic residues" evidence="1">
    <location>
        <begin position="388"/>
        <end position="405"/>
    </location>
</feature>
<dbReference type="SUPFAM" id="SSF52047">
    <property type="entry name" value="RNI-like"/>
    <property type="match status" value="1"/>
</dbReference>
<feature type="compositionally biased region" description="Basic and acidic residues" evidence="1">
    <location>
        <begin position="1069"/>
        <end position="1078"/>
    </location>
</feature>
<feature type="compositionally biased region" description="Polar residues" evidence="1">
    <location>
        <begin position="431"/>
        <end position="451"/>
    </location>
</feature>
<feature type="region of interest" description="Disordered" evidence="1">
    <location>
        <begin position="1"/>
        <end position="30"/>
    </location>
</feature>
<dbReference type="EMBL" id="JH792904">
    <property type="protein sequence ID" value="ELQ35491.1"/>
    <property type="molecule type" value="Genomic_DNA"/>
</dbReference>
<organism evidence="2">
    <name type="scientific">Pyricularia oryzae (strain Y34)</name>
    <name type="common">Rice blast fungus</name>
    <name type="synonym">Magnaporthe oryzae</name>
    <dbReference type="NCBI Taxonomy" id="1143189"/>
    <lineage>
        <taxon>Eukaryota</taxon>
        <taxon>Fungi</taxon>
        <taxon>Dikarya</taxon>
        <taxon>Ascomycota</taxon>
        <taxon>Pezizomycotina</taxon>
        <taxon>Sordariomycetes</taxon>
        <taxon>Sordariomycetidae</taxon>
        <taxon>Magnaporthales</taxon>
        <taxon>Pyriculariaceae</taxon>
        <taxon>Pyricularia</taxon>
    </lineage>
</organism>
<dbReference type="AlphaFoldDB" id="A0AA97PI43"/>
<dbReference type="InterPro" id="IPR032675">
    <property type="entry name" value="LRR_dom_sf"/>
</dbReference>
<name>A0AA97PI43_PYRO3</name>
<dbReference type="SMART" id="SM00368">
    <property type="entry name" value="LRR_RI"/>
    <property type="match status" value="3"/>
</dbReference>
<feature type="compositionally biased region" description="Polar residues" evidence="1">
    <location>
        <begin position="186"/>
        <end position="198"/>
    </location>
</feature>
<sequence length="1268" mass="137810">MAVLSTSSHIGLYQPTKGNPGGKVPKSGAVGSAGYMGNRWDDRMSFASSRGAPADELVNRFLRPAPTYSKFPTRVRPRNRPGHPPPSFAFDPQLARYTLPTSIWSMCMVLIQDGQAPETPTASSSPRPVPGARPGSAGSDKLTNGSGTPPQPSPQRRGSWFSNISSKFSSSSNSNGSANGNNQNSPQAGTTPPKQTEMTVPRANPVKNAVLQHATRYEGDGPYTPAPPKASQAGLLQVLRRLSSSGGNGGGSLSGSTFNKKNHGLVARQVLNVDRNRERCAMTELNQAKLRRVAFCVDVEIAPIPKYTEGDGSAKKALLAPQPSKKKPLTEKGEGEALKLSRSNEEAKPKDAKDVDRIAKASEAKDVKKAVASSPPKEPAAAPPKGGADTKKKEKKKRSEEERKARKEKKRKLAELNGQIPMEISVDSDYDSSGSATCDNNAPPRTQSVPTTNPVRIYRRCCQLRETPILKKITEQLSNPNNVTAGGVVEKLDLAGYWLHLSDLVTLGDYLAVVPIKEVILENCGLNDEGLRVILSGLLASKRYRKRSRKSTRPDTPNGESDAADTRGGVVERLVLRNNKIGPEGWKHLCLFIYMCRSITQLDISNLPLPRPASAAGTQAHHHITIPGMARTHSTPPSICQLLSRSLAGRLAGSTLELLNIGETAPDMHEFGTLMDGIIACRIQRLGLAHNDLNADGVSHVKRFISSDFCYGLDLGGNDLRDQLDVLADALPEDSALSVLSLAECNLSPQSLCKLFSKLVKLQEFRFIDLSHNQDLFRSEPSCISVLRRYLPKMAGMKRIHLADVSMNSEQAITLAEILPEVPGLAHINLLENPELSKLADAKTEESQEEACAFYASMLAATRVSSSIVAVDMDVPTENSGEIVKALAKQVVAYCLRNMENLPLNGTNGVDTASRMELEYPDVLQHLVGHPELGPDAVDDENEPAPDDDYVIGGTGVVKALACCLKNRGDDSRRPSGEFNRNGDMPLFTDSTVTSPLLRPTSKKLPRVKKAKDMSKHLLANARKIRQRLQPAMARAKLTSTHSAQDAHAYQRLLFLDRTLDGIIKRFEDEFPETREPAPEDEAETESLETDPDAAVPSMALSGSFGSEADRAGCAVISDGEDDDEGVGLHRPTTMSRSSSMLSITSKGLTEEEGRALRAGHKFRSSFTRQQFDLVSGAVEEIEKDPNHVRMLLGLIEDLGDEELDRKVAAQGVVAVFKQDKELIQELMRAQDPEHWERFVESQHMARANVKVEEKGLIGAGDEVAILD</sequence>
<gene>
    <name evidence="2" type="ORF">OOU_Y34scaffold00707g75</name>
</gene>
<feature type="compositionally biased region" description="Acidic residues" evidence="1">
    <location>
        <begin position="1079"/>
        <end position="1091"/>
    </location>
</feature>
<feature type="region of interest" description="Disordered" evidence="1">
    <location>
        <begin position="1069"/>
        <end position="1091"/>
    </location>
</feature>
<feature type="region of interest" description="Disordered" evidence="1">
    <location>
        <begin position="115"/>
        <end position="205"/>
    </location>
</feature>
<evidence type="ECO:0008006" key="3">
    <source>
        <dbReference type="Google" id="ProtNLM"/>
    </source>
</evidence>
<dbReference type="Gene3D" id="3.80.10.10">
    <property type="entry name" value="Ribonuclease Inhibitor"/>
    <property type="match status" value="1"/>
</dbReference>
<feature type="compositionally biased region" description="Low complexity" evidence="1">
    <location>
        <begin position="158"/>
        <end position="185"/>
    </location>
</feature>
<dbReference type="Proteomes" id="UP000011086">
    <property type="component" value="Unassembled WGS sequence"/>
</dbReference>
<feature type="region of interest" description="Disordered" evidence="1">
    <location>
        <begin position="1119"/>
        <end position="1151"/>
    </location>
</feature>
<feature type="region of interest" description="Disordered" evidence="1">
    <location>
        <begin position="307"/>
        <end position="451"/>
    </location>
</feature>
<reference evidence="2" key="1">
    <citation type="journal article" date="2012" name="PLoS Genet.">
        <title>Comparative analysis of the genomes of two field isolates of the rice blast fungus Magnaporthe oryzae.</title>
        <authorList>
            <person name="Xue M."/>
            <person name="Yang J."/>
            <person name="Li Z."/>
            <person name="Hu S."/>
            <person name="Yao N."/>
            <person name="Dean R.A."/>
            <person name="Zhao W."/>
            <person name="Shen M."/>
            <person name="Zhang H."/>
            <person name="Li C."/>
            <person name="Liu L."/>
            <person name="Cao L."/>
            <person name="Xu X."/>
            <person name="Xing Y."/>
            <person name="Hsiang T."/>
            <person name="Zhang Z."/>
            <person name="Xu J.R."/>
            <person name="Peng Y.L."/>
        </authorList>
    </citation>
    <scope>NUCLEOTIDE SEQUENCE</scope>
    <source>
        <strain evidence="2">Y34</strain>
    </source>
</reference>
<protein>
    <recommendedName>
        <fullName evidence="3">RNI-like protein</fullName>
    </recommendedName>
</protein>